<sequence length="176" mass="20709">MLPVGVMWKYFLWIIIHYIVTTEAYPVILATKRCSKDMSCVGLMSCKPYTSHVKDRSKPLSLFFVRFLRSNHCGFSYGYPKVCCGEIPKSIIDGDILKHKPYEIIKKQLSEIDNEFWETIETKFPTARPEKERKVYENVFPETPNFYMTDIFGTSNIVRRNKRHPTSKNKLDIEIR</sequence>
<evidence type="ECO:0000256" key="6">
    <source>
        <dbReference type="SAM" id="Phobius"/>
    </source>
</evidence>
<dbReference type="EMBL" id="JARQZJ010000092">
    <property type="protein sequence ID" value="KAK9884149.1"/>
    <property type="molecule type" value="Genomic_DNA"/>
</dbReference>
<feature type="transmembrane region" description="Helical" evidence="6">
    <location>
        <begin position="6"/>
        <end position="28"/>
    </location>
</feature>
<keyword evidence="4" id="KW-0720">Serine protease</keyword>
<dbReference type="Gene3D" id="3.30.1640.30">
    <property type="match status" value="1"/>
</dbReference>
<organism evidence="8 9">
    <name type="scientific">Henosepilachna vigintioctopunctata</name>
    <dbReference type="NCBI Taxonomy" id="420089"/>
    <lineage>
        <taxon>Eukaryota</taxon>
        <taxon>Metazoa</taxon>
        <taxon>Ecdysozoa</taxon>
        <taxon>Arthropoda</taxon>
        <taxon>Hexapoda</taxon>
        <taxon>Insecta</taxon>
        <taxon>Pterygota</taxon>
        <taxon>Neoptera</taxon>
        <taxon>Endopterygota</taxon>
        <taxon>Coleoptera</taxon>
        <taxon>Polyphaga</taxon>
        <taxon>Cucujiformia</taxon>
        <taxon>Coccinelloidea</taxon>
        <taxon>Coccinellidae</taxon>
        <taxon>Epilachninae</taxon>
        <taxon>Epilachnini</taxon>
        <taxon>Henosepilachna</taxon>
    </lineage>
</organism>
<keyword evidence="6" id="KW-1133">Transmembrane helix</keyword>
<evidence type="ECO:0000256" key="4">
    <source>
        <dbReference type="ARBA" id="ARBA00022825"/>
    </source>
</evidence>
<dbReference type="AlphaFoldDB" id="A0AAW1UM43"/>
<evidence type="ECO:0000256" key="2">
    <source>
        <dbReference type="ARBA" id="ARBA00022729"/>
    </source>
</evidence>
<gene>
    <name evidence="8" type="ORF">WA026_005100</name>
</gene>
<evidence type="ECO:0000256" key="3">
    <source>
        <dbReference type="ARBA" id="ARBA00022801"/>
    </source>
</evidence>
<keyword evidence="1" id="KW-0645">Protease</keyword>
<dbReference type="GO" id="GO:0006508">
    <property type="term" value="P:proteolysis"/>
    <property type="evidence" value="ECO:0007669"/>
    <property type="project" value="UniProtKB-KW"/>
</dbReference>
<evidence type="ECO:0000313" key="9">
    <source>
        <dbReference type="Proteomes" id="UP001431783"/>
    </source>
</evidence>
<dbReference type="GO" id="GO:0008236">
    <property type="term" value="F:serine-type peptidase activity"/>
    <property type="evidence" value="ECO:0007669"/>
    <property type="project" value="UniProtKB-KW"/>
</dbReference>
<keyword evidence="6" id="KW-0472">Membrane</keyword>
<keyword evidence="6" id="KW-0812">Transmembrane</keyword>
<dbReference type="Pfam" id="PF12032">
    <property type="entry name" value="CLIP"/>
    <property type="match status" value="1"/>
</dbReference>
<evidence type="ECO:0000313" key="8">
    <source>
        <dbReference type="EMBL" id="KAK9884149.1"/>
    </source>
</evidence>
<keyword evidence="2" id="KW-0732">Signal</keyword>
<protein>
    <recommendedName>
        <fullName evidence="7">Clip domain-containing protein</fullName>
    </recommendedName>
</protein>
<feature type="domain" description="Clip" evidence="7">
    <location>
        <begin position="39"/>
        <end position="84"/>
    </location>
</feature>
<dbReference type="InterPro" id="IPR038565">
    <property type="entry name" value="CLIP_sf"/>
</dbReference>
<dbReference type="Proteomes" id="UP001431783">
    <property type="component" value="Unassembled WGS sequence"/>
</dbReference>
<evidence type="ECO:0000256" key="1">
    <source>
        <dbReference type="ARBA" id="ARBA00022670"/>
    </source>
</evidence>
<evidence type="ECO:0000259" key="7">
    <source>
        <dbReference type="Pfam" id="PF12032"/>
    </source>
</evidence>
<dbReference type="InterPro" id="IPR022700">
    <property type="entry name" value="CLIP"/>
</dbReference>
<keyword evidence="9" id="KW-1185">Reference proteome</keyword>
<comment type="caution">
    <text evidence="8">The sequence shown here is derived from an EMBL/GenBank/DDBJ whole genome shotgun (WGS) entry which is preliminary data.</text>
</comment>
<proteinExistence type="predicted"/>
<evidence type="ECO:0000256" key="5">
    <source>
        <dbReference type="ARBA" id="ARBA00023157"/>
    </source>
</evidence>
<reference evidence="8 9" key="1">
    <citation type="submission" date="2023-03" db="EMBL/GenBank/DDBJ databases">
        <title>Genome insight into feeding habits of ladybird beetles.</title>
        <authorList>
            <person name="Li H.-S."/>
            <person name="Huang Y.-H."/>
            <person name="Pang H."/>
        </authorList>
    </citation>
    <scope>NUCLEOTIDE SEQUENCE [LARGE SCALE GENOMIC DNA]</scope>
    <source>
        <strain evidence="8">SYSU_2023b</strain>
        <tissue evidence="8">Whole body</tissue>
    </source>
</reference>
<name>A0AAW1UM43_9CUCU</name>
<keyword evidence="3" id="KW-0378">Hydrolase</keyword>
<keyword evidence="5" id="KW-1015">Disulfide bond</keyword>
<accession>A0AAW1UM43</accession>